<evidence type="ECO:0000256" key="1">
    <source>
        <dbReference type="SAM" id="MobiDB-lite"/>
    </source>
</evidence>
<evidence type="ECO:0000313" key="4">
    <source>
        <dbReference type="Proteomes" id="UP001597368"/>
    </source>
</evidence>
<dbReference type="EMBL" id="JBHUFV010000063">
    <property type="protein sequence ID" value="MFD1938353.1"/>
    <property type="molecule type" value="Genomic_DNA"/>
</dbReference>
<dbReference type="InterPro" id="IPR000157">
    <property type="entry name" value="TIR_dom"/>
</dbReference>
<feature type="region of interest" description="Disordered" evidence="1">
    <location>
        <begin position="336"/>
        <end position="360"/>
    </location>
</feature>
<reference evidence="4" key="1">
    <citation type="journal article" date="2019" name="Int. J. Syst. Evol. Microbiol.">
        <title>The Global Catalogue of Microorganisms (GCM) 10K type strain sequencing project: providing services to taxonomists for standard genome sequencing and annotation.</title>
        <authorList>
            <consortium name="The Broad Institute Genomics Platform"/>
            <consortium name="The Broad Institute Genome Sequencing Center for Infectious Disease"/>
            <person name="Wu L."/>
            <person name="Ma J."/>
        </authorList>
    </citation>
    <scope>NUCLEOTIDE SEQUENCE [LARGE SCALE GENOMIC DNA]</scope>
    <source>
        <strain evidence="4">ICMP 6774ER</strain>
    </source>
</reference>
<comment type="caution">
    <text evidence="3">The sequence shown here is derived from an EMBL/GenBank/DDBJ whole genome shotgun (WGS) entry which is preliminary data.</text>
</comment>
<dbReference type="RefSeq" id="WP_379580338.1">
    <property type="nucleotide sequence ID" value="NZ_JBHUFV010000063.1"/>
</dbReference>
<dbReference type="InterPro" id="IPR035897">
    <property type="entry name" value="Toll_tir_struct_dom_sf"/>
</dbReference>
<organism evidence="3 4">
    <name type="scientific">Nonomuraea mangrovi</name>
    <dbReference type="NCBI Taxonomy" id="2316207"/>
    <lineage>
        <taxon>Bacteria</taxon>
        <taxon>Bacillati</taxon>
        <taxon>Actinomycetota</taxon>
        <taxon>Actinomycetes</taxon>
        <taxon>Streptosporangiales</taxon>
        <taxon>Streptosporangiaceae</taxon>
        <taxon>Nonomuraea</taxon>
    </lineage>
</organism>
<dbReference type="Proteomes" id="UP001597368">
    <property type="component" value="Unassembled WGS sequence"/>
</dbReference>
<proteinExistence type="predicted"/>
<gene>
    <name evidence="3" type="ORF">ACFSKW_43450</name>
</gene>
<sequence length="360" mass="40262">MPESPYFFLSYRRNDVSDLWVARFFKHVSDDVRAVANVEHPGFMDRQVPVGGIWPAHVSQALSTCRVFVPVYSMTYFDSEHCGKEWGAFSRRCGPGSEAILPVLWAPLYDTVVPECAGILNYEHVAFGKEYAKSGIYGVMKLRRFREAYKEGVWWLARRIIEVGRTVEVPYQAIPDYREQPNAFATVETGRPYHVTVVAPRLGALPGDRDPGFYGRSPLDWNPFAGPGTLAEAAAEVVRRQGLRPVVGTLDEHADRDGEQGVVLLDPWALADKGVREAVAELRAPVLVPWHDGDLQSASERGRLEGALRETVEARPISDLDALAELIRQAEWRRLREAPGYPPPGPSSEKPRLSGPEEWS</sequence>
<dbReference type="NCBIfam" id="NF040588">
    <property type="entry name" value="FxsC_Nterm"/>
    <property type="match status" value="1"/>
</dbReference>
<dbReference type="Gene3D" id="3.40.50.10140">
    <property type="entry name" value="Toll/interleukin-1 receptor homology (TIR) domain"/>
    <property type="match status" value="1"/>
</dbReference>
<keyword evidence="4" id="KW-1185">Reference proteome</keyword>
<protein>
    <submittedName>
        <fullName evidence="3">TIR-like protein FxsC</fullName>
    </submittedName>
</protein>
<evidence type="ECO:0000259" key="2">
    <source>
        <dbReference type="Pfam" id="PF13676"/>
    </source>
</evidence>
<dbReference type="SUPFAM" id="SSF52200">
    <property type="entry name" value="Toll/Interleukin receptor TIR domain"/>
    <property type="match status" value="1"/>
</dbReference>
<dbReference type="Pfam" id="PF13676">
    <property type="entry name" value="TIR_2"/>
    <property type="match status" value="1"/>
</dbReference>
<dbReference type="NCBIfam" id="TIGR04276">
    <property type="entry name" value="FxsC_Cterm"/>
    <property type="match status" value="1"/>
</dbReference>
<accession>A0ABW4TAD6</accession>
<evidence type="ECO:0000313" key="3">
    <source>
        <dbReference type="EMBL" id="MFD1938353.1"/>
    </source>
</evidence>
<dbReference type="InterPro" id="IPR026367">
    <property type="entry name" value="FxsC_C"/>
</dbReference>
<dbReference type="InterPro" id="IPR047603">
    <property type="entry name" value="FxsC_N"/>
</dbReference>
<name>A0ABW4TAD6_9ACTN</name>
<feature type="domain" description="TIR" evidence="2">
    <location>
        <begin position="7"/>
        <end position="114"/>
    </location>
</feature>